<dbReference type="GO" id="GO:0003964">
    <property type="term" value="F:RNA-directed DNA polymerase activity"/>
    <property type="evidence" value="ECO:0007669"/>
    <property type="project" value="UniProtKB-KW"/>
</dbReference>
<protein>
    <submittedName>
        <fullName evidence="1">Reverse transcriptase domain-containing protein</fullName>
    </submittedName>
</protein>
<dbReference type="PANTHER" id="PTHR33067">
    <property type="entry name" value="RNA-DIRECTED DNA POLYMERASE-RELATED"/>
    <property type="match status" value="1"/>
</dbReference>
<reference evidence="1" key="1">
    <citation type="journal article" date="2019" name="Sci. Rep.">
        <title>Draft genome of Tanacetum cinerariifolium, the natural source of mosquito coil.</title>
        <authorList>
            <person name="Yamashiro T."/>
            <person name="Shiraishi A."/>
            <person name="Satake H."/>
            <person name="Nakayama K."/>
        </authorList>
    </citation>
    <scope>NUCLEOTIDE SEQUENCE</scope>
</reference>
<dbReference type="Gene3D" id="2.40.70.10">
    <property type="entry name" value="Acid Proteases"/>
    <property type="match status" value="1"/>
</dbReference>
<comment type="caution">
    <text evidence="1">The sequence shown here is derived from an EMBL/GenBank/DDBJ whole genome shotgun (WGS) entry which is preliminary data.</text>
</comment>
<evidence type="ECO:0000313" key="1">
    <source>
        <dbReference type="EMBL" id="GEY50486.1"/>
    </source>
</evidence>
<feature type="non-terminal residue" evidence="1">
    <location>
        <position position="1"/>
    </location>
</feature>
<dbReference type="PANTHER" id="PTHR33067:SF9">
    <property type="entry name" value="RNA-DIRECTED DNA POLYMERASE"/>
    <property type="match status" value="1"/>
</dbReference>
<keyword evidence="1" id="KW-0695">RNA-directed DNA polymerase</keyword>
<dbReference type="InterPro" id="IPR021109">
    <property type="entry name" value="Peptidase_aspartic_dom_sf"/>
</dbReference>
<dbReference type="CDD" id="cd00303">
    <property type="entry name" value="retropepsin_like"/>
    <property type="match status" value="1"/>
</dbReference>
<keyword evidence="1" id="KW-0808">Transferase</keyword>
<proteinExistence type="predicted"/>
<name>A0A699HLT6_TANCI</name>
<keyword evidence="1" id="KW-0548">Nucleotidyltransferase</keyword>
<dbReference type="EMBL" id="BKCJ010184189">
    <property type="protein sequence ID" value="GEY50486.1"/>
    <property type="molecule type" value="Genomic_DNA"/>
</dbReference>
<dbReference type="AlphaFoldDB" id="A0A699HLT6"/>
<sequence length="532" mass="60435">LKKLPEKLGDPGKFLIPCGFSELKCKALADLGASINLMPLSVWKKLDLPDLIPTQMTLELANRAICTPDGIARDVFVPVGKFTFPADFVVVDYESDPRVTLILGRLFLRTACALIDVHGEEMILRDGDERLTLNMKHDTASYSNHPYRESVKLINIFNLSSKDCLKDLVSHKQSGNPMFSLHKEIASPKVIPEIHDSKGCNFLSEELPDIDSFNDIHPYFDDDPLSGSTTYSANSLLEEFADELALISYPPDYDDNRTCDIKSDIREIEFLLFQGEYSNFKDSIDQSVLTHRDDLFVDPTPEMFTEEQPPDYSFPSRFDVYPDDFLEIKSDATSDDDSFDSEGEKIKEAELLIDQLDLPCDILFEYDSFNSQDFSRDDVLFSPDNEDKVFNPGILSHDKSVKIITHVTQEKKLAVSFASWLFEDFDPSFYELLVFKEVPISMRLLPFSSENEEKVFKPGIYTFEKFHCCFLSDLSHPVSVRCQKPGHLAARLGCAETKVATWDDLAFKIMPFGLNVEHGNIFCKDADLKLKF</sequence>
<organism evidence="1">
    <name type="scientific">Tanacetum cinerariifolium</name>
    <name type="common">Dalmatian daisy</name>
    <name type="synonym">Chrysanthemum cinerariifolium</name>
    <dbReference type="NCBI Taxonomy" id="118510"/>
    <lineage>
        <taxon>Eukaryota</taxon>
        <taxon>Viridiplantae</taxon>
        <taxon>Streptophyta</taxon>
        <taxon>Embryophyta</taxon>
        <taxon>Tracheophyta</taxon>
        <taxon>Spermatophyta</taxon>
        <taxon>Magnoliopsida</taxon>
        <taxon>eudicotyledons</taxon>
        <taxon>Gunneridae</taxon>
        <taxon>Pentapetalae</taxon>
        <taxon>asterids</taxon>
        <taxon>campanulids</taxon>
        <taxon>Asterales</taxon>
        <taxon>Asteraceae</taxon>
        <taxon>Asteroideae</taxon>
        <taxon>Anthemideae</taxon>
        <taxon>Anthemidinae</taxon>
        <taxon>Tanacetum</taxon>
    </lineage>
</organism>
<gene>
    <name evidence="1" type="ORF">Tci_422460</name>
</gene>
<accession>A0A699HLT6</accession>